<dbReference type="PANTHER" id="PTHR24189">
    <property type="entry name" value="MYOTROPHIN"/>
    <property type="match status" value="1"/>
</dbReference>
<dbReference type="Pfam" id="PF00023">
    <property type="entry name" value="Ank"/>
    <property type="match status" value="1"/>
</dbReference>
<dbReference type="SUPFAM" id="SSF48403">
    <property type="entry name" value="Ankyrin repeat"/>
    <property type="match status" value="1"/>
</dbReference>
<accession>A0A8J2SN89</accession>
<dbReference type="InterPro" id="IPR036770">
    <property type="entry name" value="Ankyrin_rpt-contain_sf"/>
</dbReference>
<keyword evidence="1" id="KW-0677">Repeat</keyword>
<evidence type="ECO:0000313" key="4">
    <source>
        <dbReference type="Proteomes" id="UP000789595"/>
    </source>
</evidence>
<dbReference type="SMART" id="SM00248">
    <property type="entry name" value="ANK"/>
    <property type="match status" value="5"/>
</dbReference>
<dbReference type="PANTHER" id="PTHR24189:SF50">
    <property type="entry name" value="ANKYRIN REPEAT AND SOCS BOX PROTEIN 2"/>
    <property type="match status" value="1"/>
</dbReference>
<dbReference type="InterPro" id="IPR002110">
    <property type="entry name" value="Ankyrin_rpt"/>
</dbReference>
<dbReference type="InterPro" id="IPR050745">
    <property type="entry name" value="Multifunctional_regulatory"/>
</dbReference>
<gene>
    <name evidence="3" type="ORF">PECAL_4P07390</name>
</gene>
<keyword evidence="4" id="KW-1185">Reference proteome</keyword>
<keyword evidence="2" id="KW-0040">ANK repeat</keyword>
<organism evidence="3 4">
    <name type="scientific">Pelagomonas calceolata</name>
    <dbReference type="NCBI Taxonomy" id="35677"/>
    <lineage>
        <taxon>Eukaryota</taxon>
        <taxon>Sar</taxon>
        <taxon>Stramenopiles</taxon>
        <taxon>Ochrophyta</taxon>
        <taxon>Pelagophyceae</taxon>
        <taxon>Pelagomonadales</taxon>
        <taxon>Pelagomonadaceae</taxon>
        <taxon>Pelagomonas</taxon>
    </lineage>
</organism>
<proteinExistence type="predicted"/>
<reference evidence="3" key="1">
    <citation type="submission" date="2021-11" db="EMBL/GenBank/DDBJ databases">
        <authorList>
            <consortium name="Genoscope - CEA"/>
            <person name="William W."/>
        </authorList>
    </citation>
    <scope>NUCLEOTIDE SEQUENCE</scope>
</reference>
<dbReference type="Proteomes" id="UP000789595">
    <property type="component" value="Unassembled WGS sequence"/>
</dbReference>
<evidence type="ECO:0000256" key="2">
    <source>
        <dbReference type="ARBA" id="ARBA00023043"/>
    </source>
</evidence>
<name>A0A8J2SN89_9STRA</name>
<protein>
    <submittedName>
        <fullName evidence="3">Uncharacterized protein</fullName>
    </submittedName>
</protein>
<evidence type="ECO:0000313" key="3">
    <source>
        <dbReference type="EMBL" id="CAH0373533.1"/>
    </source>
</evidence>
<dbReference type="AlphaFoldDB" id="A0A8J2SN89"/>
<sequence>MVRSSLGRSVLLDSGGLAEEYPFCAISVPDFLEMTEWQPHQDLKASGKVKEMGDKAEVLFCSHQWCSFTHPVARGARNSYASRHQSLATQDPNGDQLRALQTQIRNLMRGKTKTKSNFMLDAVYSYPMLTTGKEWKERLPNMYIWLDYLSIPQPGAGAGTESSDHRQGQGDLVAQLTAAVNSIPSYIARSSMMWIVVPPVNHASLDGAICDFTSWRRRGWCRMEFAASKLCAGDDMPLMIVNSPTAPPEYFNPCDIFKLCAARGDFTVDSDRDAVNETLTKMLKAKVEAYGKEDITVARLLQVFSPLFVPREAYYGSSSGLDHLKSFLKWRSDDEEAAWEAETGWNLLTLACAMDDGDAVDALLAQDAATVKRLVEAKGTDMVVKGNSKKGTRLRREPLGQKLLQYAVNMTPLVAAMTFASRAVCEKLLDAGAPVERDGLALLGDRPCTFKGAVTAGKHENVDLFLERYPQYANAKHPDSEACPLHFAALSSQCRGQKKVVEALLKHGAAESLVSRNGIWYGSVLATSCNTYDQDHDAVRLLMKAGADPAKPEVLHSQAKFLRRLSGVFGFLGVLEMAAFNRMLTALPQRWKQTPTHIAAARGDVALVKVLAEHEKFPVAAKSTDTKGRTPVAVVDDEAPKAAIADIVGPVAVATPVPGNKVAPEQ</sequence>
<dbReference type="Gene3D" id="1.25.40.20">
    <property type="entry name" value="Ankyrin repeat-containing domain"/>
    <property type="match status" value="2"/>
</dbReference>
<comment type="caution">
    <text evidence="3">The sequence shown here is derived from an EMBL/GenBank/DDBJ whole genome shotgun (WGS) entry which is preliminary data.</text>
</comment>
<evidence type="ECO:0000256" key="1">
    <source>
        <dbReference type="ARBA" id="ARBA00022737"/>
    </source>
</evidence>
<dbReference type="EMBL" id="CAKKNE010000004">
    <property type="protein sequence ID" value="CAH0373533.1"/>
    <property type="molecule type" value="Genomic_DNA"/>
</dbReference>
<dbReference type="OrthoDB" id="191483at2759"/>